<proteinExistence type="predicted"/>
<dbReference type="InterPro" id="IPR011055">
    <property type="entry name" value="Dup_hybrid_motif"/>
</dbReference>
<feature type="compositionally biased region" description="Basic and acidic residues" evidence="1">
    <location>
        <begin position="198"/>
        <end position="210"/>
    </location>
</feature>
<dbReference type="PANTHER" id="PTHR21666:SF270">
    <property type="entry name" value="MUREIN HYDROLASE ACTIVATOR ENVC"/>
    <property type="match status" value="1"/>
</dbReference>
<dbReference type="CDD" id="cd12797">
    <property type="entry name" value="M23_peptidase"/>
    <property type="match status" value="1"/>
</dbReference>
<dbReference type="Pfam" id="PF01551">
    <property type="entry name" value="Peptidase_M23"/>
    <property type="match status" value="1"/>
</dbReference>
<evidence type="ECO:0000256" key="1">
    <source>
        <dbReference type="SAM" id="MobiDB-lite"/>
    </source>
</evidence>
<comment type="caution">
    <text evidence="3">The sequence shown here is derived from an EMBL/GenBank/DDBJ whole genome shotgun (WGS) entry which is preliminary data.</text>
</comment>
<dbReference type="EMBL" id="BAABHX010000001">
    <property type="protein sequence ID" value="GAA5084026.1"/>
    <property type="molecule type" value="Genomic_DNA"/>
</dbReference>
<evidence type="ECO:0000313" key="4">
    <source>
        <dbReference type="Proteomes" id="UP001500353"/>
    </source>
</evidence>
<dbReference type="RefSeq" id="WP_345199901.1">
    <property type="nucleotide sequence ID" value="NZ_BAABHX010000001.1"/>
</dbReference>
<keyword evidence="4" id="KW-1185">Reference proteome</keyword>
<accession>A0ABP9LRI6</accession>
<feature type="region of interest" description="Disordered" evidence="1">
    <location>
        <begin position="227"/>
        <end position="253"/>
    </location>
</feature>
<feature type="domain" description="M23ase beta-sheet core" evidence="2">
    <location>
        <begin position="523"/>
        <end position="617"/>
    </location>
</feature>
<organism evidence="3 4">
    <name type="scientific">Chryseobacterium ginsengisoli</name>
    <dbReference type="NCBI Taxonomy" id="363853"/>
    <lineage>
        <taxon>Bacteria</taxon>
        <taxon>Pseudomonadati</taxon>
        <taxon>Bacteroidota</taxon>
        <taxon>Flavobacteriia</taxon>
        <taxon>Flavobacteriales</taxon>
        <taxon>Weeksellaceae</taxon>
        <taxon>Chryseobacterium group</taxon>
        <taxon>Chryseobacterium</taxon>
    </lineage>
</organism>
<dbReference type="Gene3D" id="2.70.70.10">
    <property type="entry name" value="Glucose Permease (Domain IIA)"/>
    <property type="match status" value="1"/>
</dbReference>
<dbReference type="Proteomes" id="UP001500353">
    <property type="component" value="Unassembled WGS sequence"/>
</dbReference>
<dbReference type="PANTHER" id="PTHR21666">
    <property type="entry name" value="PEPTIDASE-RELATED"/>
    <property type="match status" value="1"/>
</dbReference>
<reference evidence="4" key="1">
    <citation type="journal article" date="2019" name="Int. J. Syst. Evol. Microbiol.">
        <title>The Global Catalogue of Microorganisms (GCM) 10K type strain sequencing project: providing services to taxonomists for standard genome sequencing and annotation.</title>
        <authorList>
            <consortium name="The Broad Institute Genomics Platform"/>
            <consortium name="The Broad Institute Genome Sequencing Center for Infectious Disease"/>
            <person name="Wu L."/>
            <person name="Ma J."/>
        </authorList>
    </citation>
    <scope>NUCLEOTIDE SEQUENCE [LARGE SCALE GENOMIC DNA]</scope>
    <source>
        <strain evidence="4">JCM 18019</strain>
    </source>
</reference>
<evidence type="ECO:0000313" key="3">
    <source>
        <dbReference type="EMBL" id="GAA5084026.1"/>
    </source>
</evidence>
<feature type="compositionally biased region" description="Low complexity" evidence="1">
    <location>
        <begin position="161"/>
        <end position="170"/>
    </location>
</feature>
<gene>
    <name evidence="3" type="ORF">GCM10023210_03360</name>
</gene>
<sequence>MGDSDFTFGESSLGNTYRLEGYLHKPEGGGLIITPKQSKISKISKVELLYVDDSKGSTFSFREKLRTKAYCVNMFNKDLVFTLWEDDAKNSGHNESNKPIDTKKARVDENGVAVAEFLLTKALMQKAIQGEIDPKKLEFYVTVEYYKNKKHATENVDVNNPFPQTPKQTPQTPPVSSKQPSKPAAIPKAKGSPAETKPVSKKEEKGIGETMMEKGKELWDWWESKGTATKEQEPTVQKPDGKSPAIVKEPKQEKKEDERCLCKQYDLIWGNKVSCEFRKKVIEISRRNGVDANNFMAAMAHETGGTFDPTCGTFKKHKDESREGYVGLLQIGKDSAKDIQITRTELLSKTAEEQLDAMESYISLPKFKGKLNTLTDFYLAVLFPVDCGKGNQSNHIVFDNSLPISYKNGKPIKNLNYWRNVSYAANPAFHKEGKKEKGKTYVWEIAENVKEWFDMGLKNKTKEYSCQKISSSKPIITKCRDNKCVNYADPIENPRINNQSDNVNKNRFHRSKRINSTHPNGYYHTGVDILASVGTSVHSMLCGEVYDLKNTLKTNEYIANSLGNYVVIYSKDKDEKDVYIKYCHLDSVSVKKGDKISHKDEIGKSGSTGNAASVYRDGKLIHGINPQYRHVHIEASRDSSFGNNRIDPEQFMKTKFDETTKGNILK</sequence>
<name>A0ABP9LRI6_9FLAO</name>
<evidence type="ECO:0000259" key="2">
    <source>
        <dbReference type="Pfam" id="PF01551"/>
    </source>
</evidence>
<dbReference type="InterPro" id="IPR050570">
    <property type="entry name" value="Cell_wall_metabolism_enzyme"/>
</dbReference>
<feature type="region of interest" description="Disordered" evidence="1">
    <location>
        <begin position="155"/>
        <end position="210"/>
    </location>
</feature>
<dbReference type="InterPro" id="IPR016047">
    <property type="entry name" value="M23ase_b-sheet_dom"/>
</dbReference>
<protein>
    <recommendedName>
        <fullName evidence="2">M23ase beta-sheet core domain-containing protein</fullName>
    </recommendedName>
</protein>
<dbReference type="SUPFAM" id="SSF51261">
    <property type="entry name" value="Duplicated hybrid motif"/>
    <property type="match status" value="1"/>
</dbReference>